<reference evidence="1" key="1">
    <citation type="submission" date="2020-08" db="EMBL/GenBank/DDBJ databases">
        <title>Multicomponent nature underlies the extraordinary mechanical properties of spider dragline silk.</title>
        <authorList>
            <person name="Kono N."/>
            <person name="Nakamura H."/>
            <person name="Mori M."/>
            <person name="Yoshida Y."/>
            <person name="Ohtoshi R."/>
            <person name="Malay A.D."/>
            <person name="Moran D.A.P."/>
            <person name="Tomita M."/>
            <person name="Numata K."/>
            <person name="Arakawa K."/>
        </authorList>
    </citation>
    <scope>NUCLEOTIDE SEQUENCE</scope>
</reference>
<dbReference type="EMBL" id="BMAW01014055">
    <property type="protein sequence ID" value="GFT37271.1"/>
    <property type="molecule type" value="Genomic_DNA"/>
</dbReference>
<organism evidence="1 2">
    <name type="scientific">Nephila pilipes</name>
    <name type="common">Giant wood spider</name>
    <name type="synonym">Nephila maculata</name>
    <dbReference type="NCBI Taxonomy" id="299642"/>
    <lineage>
        <taxon>Eukaryota</taxon>
        <taxon>Metazoa</taxon>
        <taxon>Ecdysozoa</taxon>
        <taxon>Arthropoda</taxon>
        <taxon>Chelicerata</taxon>
        <taxon>Arachnida</taxon>
        <taxon>Araneae</taxon>
        <taxon>Araneomorphae</taxon>
        <taxon>Entelegynae</taxon>
        <taxon>Araneoidea</taxon>
        <taxon>Nephilidae</taxon>
        <taxon>Nephila</taxon>
    </lineage>
</organism>
<evidence type="ECO:0000313" key="2">
    <source>
        <dbReference type="Proteomes" id="UP000887013"/>
    </source>
</evidence>
<proteinExistence type="predicted"/>
<gene>
    <name evidence="1" type="ORF">NPIL_421711</name>
</gene>
<protein>
    <submittedName>
        <fullName evidence="1">Uncharacterized protein</fullName>
    </submittedName>
</protein>
<keyword evidence="2" id="KW-1185">Reference proteome</keyword>
<sequence length="80" mass="8729">MEILSFKVFKSRSTKRSAPVTTTPSNRLLQNFGIPFIVMVNALFSSLSGYDCVPAFSAVGRTSRSLSIAEPASLINELLF</sequence>
<dbReference type="Proteomes" id="UP000887013">
    <property type="component" value="Unassembled WGS sequence"/>
</dbReference>
<dbReference type="AlphaFoldDB" id="A0A8X6NVG1"/>
<name>A0A8X6NVG1_NEPPI</name>
<evidence type="ECO:0000313" key="1">
    <source>
        <dbReference type="EMBL" id="GFT37271.1"/>
    </source>
</evidence>
<accession>A0A8X6NVG1</accession>
<comment type="caution">
    <text evidence="1">The sequence shown here is derived from an EMBL/GenBank/DDBJ whole genome shotgun (WGS) entry which is preliminary data.</text>
</comment>